<protein>
    <submittedName>
        <fullName evidence="3">Uncharacterized protein</fullName>
    </submittedName>
</protein>
<evidence type="ECO:0000313" key="4">
    <source>
        <dbReference type="Proteomes" id="UP001566132"/>
    </source>
</evidence>
<feature type="chain" id="PRO_5044793641" evidence="2">
    <location>
        <begin position="21"/>
        <end position="212"/>
    </location>
</feature>
<keyword evidence="1" id="KW-0472">Membrane</keyword>
<gene>
    <name evidence="3" type="ORF">ABEB36_007165</name>
</gene>
<organism evidence="3 4">
    <name type="scientific">Hypothenemus hampei</name>
    <name type="common">Coffee berry borer</name>
    <dbReference type="NCBI Taxonomy" id="57062"/>
    <lineage>
        <taxon>Eukaryota</taxon>
        <taxon>Metazoa</taxon>
        <taxon>Ecdysozoa</taxon>
        <taxon>Arthropoda</taxon>
        <taxon>Hexapoda</taxon>
        <taxon>Insecta</taxon>
        <taxon>Pterygota</taxon>
        <taxon>Neoptera</taxon>
        <taxon>Endopterygota</taxon>
        <taxon>Coleoptera</taxon>
        <taxon>Polyphaga</taxon>
        <taxon>Cucujiformia</taxon>
        <taxon>Curculionidae</taxon>
        <taxon>Scolytinae</taxon>
        <taxon>Hypothenemus</taxon>
    </lineage>
</organism>
<keyword evidence="1" id="KW-1133">Transmembrane helix</keyword>
<proteinExistence type="predicted"/>
<dbReference type="Proteomes" id="UP001566132">
    <property type="component" value="Unassembled WGS sequence"/>
</dbReference>
<evidence type="ECO:0000256" key="1">
    <source>
        <dbReference type="SAM" id="Phobius"/>
    </source>
</evidence>
<keyword evidence="1" id="KW-0812">Transmembrane</keyword>
<sequence length="212" mass="24773">MMNWRVCLVFLVIFVNYSYGQQLSNFHNYGKKKHHHHHGLHYYHFLHYLTFLAIKLKIFFFLGTIFTISVVAGKIIAIIKLSDYMKKKNNNEEKVVYVSHHDHQDYHSKGYPSDFSMDQPPPDAAYSHERYSVVPNRFQLAQSKSLREEQNDSLLYNTFKTVTDQIRGLNITDMALKEMGLINENCKKKFVCKAEVDASSSSLLRSGLNFLR</sequence>
<keyword evidence="2" id="KW-0732">Signal</keyword>
<feature type="signal peptide" evidence="2">
    <location>
        <begin position="1"/>
        <end position="20"/>
    </location>
</feature>
<comment type="caution">
    <text evidence="3">The sequence shown here is derived from an EMBL/GenBank/DDBJ whole genome shotgun (WGS) entry which is preliminary data.</text>
</comment>
<dbReference type="AlphaFoldDB" id="A0ABD1ETK8"/>
<keyword evidence="4" id="KW-1185">Reference proteome</keyword>
<dbReference type="EMBL" id="JBDJPC010000005">
    <property type="protein sequence ID" value="KAL1501938.1"/>
    <property type="molecule type" value="Genomic_DNA"/>
</dbReference>
<name>A0ABD1ETK8_HYPHA</name>
<evidence type="ECO:0000256" key="2">
    <source>
        <dbReference type="SAM" id="SignalP"/>
    </source>
</evidence>
<feature type="transmembrane region" description="Helical" evidence="1">
    <location>
        <begin position="58"/>
        <end position="79"/>
    </location>
</feature>
<accession>A0ABD1ETK8</accession>
<reference evidence="3 4" key="1">
    <citation type="submission" date="2024-05" db="EMBL/GenBank/DDBJ databases">
        <title>Genetic variation in Jamaican populations of the coffee berry borer (Hypothenemus hampei).</title>
        <authorList>
            <person name="Errbii M."/>
            <person name="Myrie A."/>
        </authorList>
    </citation>
    <scope>NUCLEOTIDE SEQUENCE [LARGE SCALE GENOMIC DNA]</scope>
    <source>
        <strain evidence="3">JA-Hopewell-2020-01-JO</strain>
        <tissue evidence="3">Whole body</tissue>
    </source>
</reference>
<evidence type="ECO:0000313" key="3">
    <source>
        <dbReference type="EMBL" id="KAL1501938.1"/>
    </source>
</evidence>